<dbReference type="Pfam" id="PF03706">
    <property type="entry name" value="LPG_synthase_TM"/>
    <property type="match status" value="1"/>
</dbReference>
<keyword evidence="5 6" id="KW-0472">Membrane</keyword>
<dbReference type="InterPro" id="IPR022791">
    <property type="entry name" value="L-PG_synthase/AglD"/>
</dbReference>
<evidence type="ECO:0000256" key="4">
    <source>
        <dbReference type="ARBA" id="ARBA00022989"/>
    </source>
</evidence>
<dbReference type="Proteomes" id="UP000622707">
    <property type="component" value="Unassembled WGS sequence"/>
</dbReference>
<comment type="subcellular location">
    <subcellularLocation>
        <location evidence="1">Cell membrane</location>
        <topology evidence="1">Multi-pass membrane protein</topology>
    </subcellularLocation>
</comment>
<feature type="transmembrane region" description="Helical" evidence="6">
    <location>
        <begin position="18"/>
        <end position="35"/>
    </location>
</feature>
<gene>
    <name evidence="7" type="ORF">JI746_20870</name>
</gene>
<dbReference type="EMBL" id="JAEQND010000012">
    <property type="protein sequence ID" value="MBL0427580.1"/>
    <property type="molecule type" value="Genomic_DNA"/>
</dbReference>
<keyword evidence="3 6" id="KW-0812">Transmembrane</keyword>
<keyword evidence="8" id="KW-1185">Reference proteome</keyword>
<evidence type="ECO:0000256" key="6">
    <source>
        <dbReference type="SAM" id="Phobius"/>
    </source>
</evidence>
<sequence>MKPLEVAAPAPAAARPLYWVRVSFTVLVCLLAWAWLLRHAQFDALGAQAAQVPAWGWLAAGAALLAGHSLRAVRLQRDWRHLAHVRWWECLRLVLTHNAMVLMLPLRAGEAAYLMAVRRQWGVGWGAAGIALLRWRLQDMAVLGMLAVLLLLPLPLWQRLAGAVLAAGALHFLLPPVWRWLARRAGGGSGAVGEVADPWKGLAVSAGNWSLKVLANGCLLAALAGLPLLDAWRAALGGELAGVQPLQPPAGLGTYEGGVWLAAGAAPDAVGLVVSAALAVHAFSLAVALGAAAVAQLRLPGSKLREESPS</sequence>
<organism evidence="7 8">
    <name type="scientific">Ramlibacter alkalitolerans</name>
    <dbReference type="NCBI Taxonomy" id="2039631"/>
    <lineage>
        <taxon>Bacteria</taxon>
        <taxon>Pseudomonadati</taxon>
        <taxon>Pseudomonadota</taxon>
        <taxon>Betaproteobacteria</taxon>
        <taxon>Burkholderiales</taxon>
        <taxon>Comamonadaceae</taxon>
        <taxon>Ramlibacter</taxon>
    </lineage>
</organism>
<evidence type="ECO:0000256" key="1">
    <source>
        <dbReference type="ARBA" id="ARBA00004651"/>
    </source>
</evidence>
<evidence type="ECO:0000313" key="8">
    <source>
        <dbReference type="Proteomes" id="UP000622707"/>
    </source>
</evidence>
<keyword evidence="4 6" id="KW-1133">Transmembrane helix</keyword>
<evidence type="ECO:0000313" key="7">
    <source>
        <dbReference type="EMBL" id="MBL0427580.1"/>
    </source>
</evidence>
<evidence type="ECO:0000256" key="3">
    <source>
        <dbReference type="ARBA" id="ARBA00022692"/>
    </source>
</evidence>
<accession>A0ABS1JTH4</accession>
<feature type="transmembrane region" description="Helical" evidence="6">
    <location>
        <begin position="163"/>
        <end position="181"/>
    </location>
</feature>
<reference evidence="7 8" key="1">
    <citation type="journal article" date="2017" name="Int. J. Syst. Evol. Microbiol.">
        <title>Ramlibacter alkalitolerans sp. nov., alkali-tolerant bacterium isolated from soil of ginseng.</title>
        <authorList>
            <person name="Lee D.H."/>
            <person name="Cha C.J."/>
        </authorList>
    </citation>
    <scope>NUCLEOTIDE SEQUENCE [LARGE SCALE GENOMIC DNA]</scope>
    <source>
        <strain evidence="7 8">KACC 19305</strain>
    </source>
</reference>
<evidence type="ECO:0000256" key="5">
    <source>
        <dbReference type="ARBA" id="ARBA00023136"/>
    </source>
</evidence>
<protein>
    <submittedName>
        <fullName evidence="7">Flippase-like domain-containing protein</fullName>
    </submittedName>
</protein>
<feature type="transmembrane region" description="Helical" evidence="6">
    <location>
        <begin position="55"/>
        <end position="73"/>
    </location>
</feature>
<dbReference type="RefSeq" id="WP_201692209.1">
    <property type="nucleotide sequence ID" value="NZ_JAEQND010000012.1"/>
</dbReference>
<keyword evidence="2" id="KW-1003">Cell membrane</keyword>
<feature type="transmembrane region" description="Helical" evidence="6">
    <location>
        <begin position="140"/>
        <end position="157"/>
    </location>
</feature>
<proteinExistence type="predicted"/>
<comment type="caution">
    <text evidence="7">The sequence shown here is derived from an EMBL/GenBank/DDBJ whole genome shotgun (WGS) entry which is preliminary data.</text>
</comment>
<feature type="transmembrane region" description="Helical" evidence="6">
    <location>
        <begin position="269"/>
        <end position="295"/>
    </location>
</feature>
<name>A0ABS1JTH4_9BURK</name>
<evidence type="ECO:0000256" key="2">
    <source>
        <dbReference type="ARBA" id="ARBA00022475"/>
    </source>
</evidence>